<name>A0A644VBA1_9ZZZZ</name>
<evidence type="ECO:0000313" key="9">
    <source>
        <dbReference type="EMBL" id="MPL88043.1"/>
    </source>
</evidence>
<keyword evidence="5 9" id="KW-0378">Hydrolase</keyword>
<evidence type="ECO:0000256" key="1">
    <source>
        <dbReference type="ARBA" id="ARBA00004970"/>
    </source>
</evidence>
<dbReference type="Pfam" id="PF02811">
    <property type="entry name" value="PHP"/>
    <property type="match status" value="1"/>
</dbReference>
<dbReference type="GO" id="GO:0000105">
    <property type="term" value="P:L-histidine biosynthetic process"/>
    <property type="evidence" value="ECO:0007669"/>
    <property type="project" value="UniProtKB-UniPathway"/>
</dbReference>
<comment type="pathway">
    <text evidence="1">Amino-acid biosynthesis; L-histidine biosynthesis; L-histidine from 5-phospho-alpha-D-ribose 1-diphosphate: step 8/9.</text>
</comment>
<feature type="domain" description="PHP" evidence="8">
    <location>
        <begin position="4"/>
        <end position="188"/>
    </location>
</feature>
<organism evidence="9">
    <name type="scientific">bioreactor metagenome</name>
    <dbReference type="NCBI Taxonomy" id="1076179"/>
    <lineage>
        <taxon>unclassified sequences</taxon>
        <taxon>metagenomes</taxon>
        <taxon>ecological metagenomes</taxon>
    </lineage>
</organism>
<keyword evidence="4" id="KW-0028">Amino-acid biosynthesis</keyword>
<dbReference type="PANTHER" id="PTHR21039:SF0">
    <property type="entry name" value="HISTIDINOL-PHOSPHATASE"/>
    <property type="match status" value="1"/>
</dbReference>
<protein>
    <recommendedName>
        <fullName evidence="3">histidinol-phosphatase</fullName>
        <ecNumber evidence="3">3.1.3.15</ecNumber>
    </recommendedName>
</protein>
<evidence type="ECO:0000256" key="3">
    <source>
        <dbReference type="ARBA" id="ARBA00013085"/>
    </source>
</evidence>
<evidence type="ECO:0000256" key="6">
    <source>
        <dbReference type="ARBA" id="ARBA00023102"/>
    </source>
</evidence>
<dbReference type="EC" id="3.1.3.15" evidence="3"/>
<accession>A0A644VBA1</accession>
<evidence type="ECO:0000259" key="8">
    <source>
        <dbReference type="Pfam" id="PF02811"/>
    </source>
</evidence>
<dbReference type="AlphaFoldDB" id="A0A644VBA1"/>
<comment type="caution">
    <text evidence="9">The sequence shown here is derived from an EMBL/GenBank/DDBJ whole genome shotgun (WGS) entry which is preliminary data.</text>
</comment>
<dbReference type="PANTHER" id="PTHR21039">
    <property type="entry name" value="HISTIDINOL PHOSPHATASE-RELATED"/>
    <property type="match status" value="1"/>
</dbReference>
<reference evidence="9" key="1">
    <citation type="submission" date="2019-08" db="EMBL/GenBank/DDBJ databases">
        <authorList>
            <person name="Kucharzyk K."/>
            <person name="Murdoch R.W."/>
            <person name="Higgins S."/>
            <person name="Loffler F."/>
        </authorList>
    </citation>
    <scope>NUCLEOTIDE SEQUENCE</scope>
</reference>
<sequence>MLFDTHMHADYSCDAHQTIVQAIAASKAAGVGMILTEHWDRDYPTNPDEFLFDLSEYFAKNSKYRSEKVLLGIEVGMQKHLSVLDNKIISEYPFDEVIASMHCMNGRDMYETTSYDGLTKQQAVKEYLEESIACLQLYRDFDTYGHIDYISRYMPYEDQELHYLEHRKLWDQVFQLLIEENKAIEINTRRLDLPSAVESLTVLYKRFKDLGGRYVTLGSDAHYPEHVGRRMQEALAIAHECNLQPVYFKDRERIAMKEGS</sequence>
<dbReference type="NCBIfam" id="TIGR01856">
    <property type="entry name" value="hisJ_fam"/>
    <property type="match status" value="1"/>
</dbReference>
<comment type="similarity">
    <text evidence="2">Belongs to the PHP hydrolase family. HisK subfamily.</text>
</comment>
<dbReference type="GO" id="GO:0005737">
    <property type="term" value="C:cytoplasm"/>
    <property type="evidence" value="ECO:0007669"/>
    <property type="project" value="TreeGrafter"/>
</dbReference>
<dbReference type="GO" id="GO:0004401">
    <property type="term" value="F:histidinol-phosphatase activity"/>
    <property type="evidence" value="ECO:0007669"/>
    <property type="project" value="UniProtKB-EC"/>
</dbReference>
<dbReference type="InterPro" id="IPR004013">
    <property type="entry name" value="PHP_dom"/>
</dbReference>
<dbReference type="SUPFAM" id="SSF89550">
    <property type="entry name" value="PHP domain-like"/>
    <property type="match status" value="1"/>
</dbReference>
<evidence type="ECO:0000256" key="2">
    <source>
        <dbReference type="ARBA" id="ARBA00009152"/>
    </source>
</evidence>
<dbReference type="InterPro" id="IPR016195">
    <property type="entry name" value="Pol/histidinol_Pase-like"/>
</dbReference>
<evidence type="ECO:0000256" key="5">
    <source>
        <dbReference type="ARBA" id="ARBA00022801"/>
    </source>
</evidence>
<evidence type="ECO:0000256" key="4">
    <source>
        <dbReference type="ARBA" id="ARBA00022605"/>
    </source>
</evidence>
<keyword evidence="6" id="KW-0368">Histidine biosynthesis</keyword>
<dbReference type="UniPathway" id="UPA00031">
    <property type="reaction ID" value="UER00013"/>
</dbReference>
<proteinExistence type="inferred from homology"/>
<dbReference type="Gene3D" id="3.20.20.140">
    <property type="entry name" value="Metal-dependent hydrolases"/>
    <property type="match status" value="1"/>
</dbReference>
<dbReference type="InterPro" id="IPR010140">
    <property type="entry name" value="Histidinol_P_phosphatase_HisJ"/>
</dbReference>
<dbReference type="EMBL" id="VSSQ01000249">
    <property type="protein sequence ID" value="MPL88043.1"/>
    <property type="molecule type" value="Genomic_DNA"/>
</dbReference>
<gene>
    <name evidence="9" type="primary">hisK_7</name>
    <name evidence="9" type="ORF">SDC9_34056</name>
</gene>
<comment type="catalytic activity">
    <reaction evidence="7">
        <text>L-histidinol phosphate + H2O = L-histidinol + phosphate</text>
        <dbReference type="Rhea" id="RHEA:14465"/>
        <dbReference type="ChEBI" id="CHEBI:15377"/>
        <dbReference type="ChEBI" id="CHEBI:43474"/>
        <dbReference type="ChEBI" id="CHEBI:57699"/>
        <dbReference type="ChEBI" id="CHEBI:57980"/>
        <dbReference type="EC" id="3.1.3.15"/>
    </reaction>
</comment>
<evidence type="ECO:0000256" key="7">
    <source>
        <dbReference type="ARBA" id="ARBA00049158"/>
    </source>
</evidence>